<gene>
    <name evidence="11" type="ORF">F5984_09245</name>
</gene>
<dbReference type="PANTHER" id="PTHR41523">
    <property type="entry name" value="TWO-COMPONENT SYSTEM SENSOR PROTEIN"/>
    <property type="match status" value="1"/>
</dbReference>
<evidence type="ECO:0000256" key="1">
    <source>
        <dbReference type="ARBA" id="ARBA00000085"/>
    </source>
</evidence>
<dbReference type="CDD" id="cd16936">
    <property type="entry name" value="HATPase_RsbW-like"/>
    <property type="match status" value="1"/>
</dbReference>
<dbReference type="EC" id="2.7.13.3" evidence="2"/>
<comment type="caution">
    <text evidence="11">The sequence shown here is derived from an EMBL/GenBank/DDBJ whole genome shotgun (WGS) entry which is preliminary data.</text>
</comment>
<evidence type="ECO:0000256" key="6">
    <source>
        <dbReference type="ARBA" id="ARBA00022777"/>
    </source>
</evidence>
<feature type="chain" id="PRO_5029719465" description="histidine kinase" evidence="9">
    <location>
        <begin position="20"/>
        <end position="564"/>
    </location>
</feature>
<dbReference type="PANTHER" id="PTHR41523:SF8">
    <property type="entry name" value="ETHYLENE RESPONSE SENSOR PROTEIN"/>
    <property type="match status" value="1"/>
</dbReference>
<keyword evidence="6" id="KW-0418">Kinase</keyword>
<dbReference type="GO" id="GO:0004673">
    <property type="term" value="F:protein histidine kinase activity"/>
    <property type="evidence" value="ECO:0007669"/>
    <property type="project" value="UniProtKB-EC"/>
</dbReference>
<evidence type="ECO:0000256" key="9">
    <source>
        <dbReference type="SAM" id="SignalP"/>
    </source>
</evidence>
<keyword evidence="5" id="KW-0547">Nucleotide-binding</keyword>
<dbReference type="InterPro" id="IPR011990">
    <property type="entry name" value="TPR-like_helical_dom_sf"/>
</dbReference>
<dbReference type="PROSITE" id="PS50109">
    <property type="entry name" value="HIS_KIN"/>
    <property type="match status" value="1"/>
</dbReference>
<feature type="signal peptide" evidence="9">
    <location>
        <begin position="1"/>
        <end position="19"/>
    </location>
</feature>
<dbReference type="Pfam" id="PF07568">
    <property type="entry name" value="HisKA_2"/>
    <property type="match status" value="1"/>
</dbReference>
<dbReference type="InterPro" id="IPR005467">
    <property type="entry name" value="His_kinase_dom"/>
</dbReference>
<sequence length="564" mass="63829">MRYFLLTILFICFSVRGLALPPQHPKLAQAKADFRVASQRRDTLAMAEAAYLMGKYTREPNDFVGGRNWFLFALRIWEKRGPSIQLNKVLIQLSSDESVMGNFPEAFVYANRALANSRQLNHPHSLMSAYWMLGTLHLKRAQNGLDTPTVRQKTDLDSAARYLQQAETIALRIGRAIDIAGIRESQAELLADSDPFRAIKLREYTLGEYKKTKQGVGIVGLHYTLSTAYLAVNNPAKAYTYLLVADSLMRHINDANLKLITDGHYAWAKWYAATRQWPQAYQRLRTADSLRKRQLTREQRAVIAQLNVGYETSRRDKLLQQREAELKINKAVLTAQQNYTYGALGFSAVALLAGAFFYHLWQQNKRTRQQNEQLLAEQSHRTKNHLQAISGLLSLQASQLTDEDAKRAVEESQIRIQAMTLLNRKLSHAPVQQQRLPEIIPEIIQMILRSYGPQPVAVTCQVEPVPISVEQILPVVLILNELVTNACKYAFPNHPAPELTVRCWHESGRIRLRVQDNGPGIRPGTARTGFGRRLIALQTEQLWAEASFSQPPGLTFDLSIPGNA</sequence>
<comment type="catalytic activity">
    <reaction evidence="1">
        <text>ATP + protein L-histidine = ADP + protein N-phospho-L-histidine.</text>
        <dbReference type="EC" id="2.7.13.3"/>
    </reaction>
</comment>
<proteinExistence type="predicted"/>
<evidence type="ECO:0000259" key="10">
    <source>
        <dbReference type="PROSITE" id="PS50109"/>
    </source>
</evidence>
<feature type="domain" description="Histidine kinase" evidence="10">
    <location>
        <begin position="377"/>
        <end position="564"/>
    </location>
</feature>
<feature type="transmembrane region" description="Helical" evidence="8">
    <location>
        <begin position="339"/>
        <end position="361"/>
    </location>
</feature>
<dbReference type="SUPFAM" id="SSF48452">
    <property type="entry name" value="TPR-like"/>
    <property type="match status" value="1"/>
</dbReference>
<dbReference type="InterPro" id="IPR003594">
    <property type="entry name" value="HATPase_dom"/>
</dbReference>
<dbReference type="Pfam" id="PF13581">
    <property type="entry name" value="HATPase_c_2"/>
    <property type="match status" value="1"/>
</dbReference>
<evidence type="ECO:0000256" key="4">
    <source>
        <dbReference type="ARBA" id="ARBA00022679"/>
    </source>
</evidence>
<keyword evidence="4" id="KW-0808">Transferase</keyword>
<dbReference type="RefSeq" id="WP_152123994.1">
    <property type="nucleotide sequence ID" value="NZ_WELI01000003.1"/>
</dbReference>
<keyword evidence="12" id="KW-1185">Reference proteome</keyword>
<keyword evidence="8" id="KW-1133">Transmembrane helix</keyword>
<keyword evidence="8" id="KW-0812">Transmembrane</keyword>
<accession>A0A7J5U030</accession>
<dbReference type="Gene3D" id="1.25.40.10">
    <property type="entry name" value="Tetratricopeptide repeat domain"/>
    <property type="match status" value="1"/>
</dbReference>
<evidence type="ECO:0000256" key="3">
    <source>
        <dbReference type="ARBA" id="ARBA00022553"/>
    </source>
</evidence>
<dbReference type="Gene3D" id="3.30.565.10">
    <property type="entry name" value="Histidine kinase-like ATPase, C-terminal domain"/>
    <property type="match status" value="1"/>
</dbReference>
<dbReference type="GO" id="GO:0005524">
    <property type="term" value="F:ATP binding"/>
    <property type="evidence" value="ECO:0007669"/>
    <property type="project" value="UniProtKB-KW"/>
</dbReference>
<evidence type="ECO:0000256" key="8">
    <source>
        <dbReference type="SAM" id="Phobius"/>
    </source>
</evidence>
<dbReference type="InterPro" id="IPR036890">
    <property type="entry name" value="HATPase_C_sf"/>
</dbReference>
<evidence type="ECO:0000256" key="7">
    <source>
        <dbReference type="ARBA" id="ARBA00022840"/>
    </source>
</evidence>
<dbReference type="Gene3D" id="3.30.450.20">
    <property type="entry name" value="PAS domain"/>
    <property type="match status" value="1"/>
</dbReference>
<name>A0A7J5U030_9BACT</name>
<dbReference type="AlphaFoldDB" id="A0A7J5U030"/>
<protein>
    <recommendedName>
        <fullName evidence="2">histidine kinase</fullName>
        <ecNumber evidence="2">2.7.13.3</ecNumber>
    </recommendedName>
</protein>
<keyword evidence="8" id="KW-0472">Membrane</keyword>
<organism evidence="11 12">
    <name type="scientific">Rudanella paleaurantiibacter</name>
    <dbReference type="NCBI Taxonomy" id="2614655"/>
    <lineage>
        <taxon>Bacteria</taxon>
        <taxon>Pseudomonadati</taxon>
        <taxon>Bacteroidota</taxon>
        <taxon>Cytophagia</taxon>
        <taxon>Cytophagales</taxon>
        <taxon>Cytophagaceae</taxon>
        <taxon>Rudanella</taxon>
    </lineage>
</organism>
<keyword evidence="3" id="KW-0597">Phosphoprotein</keyword>
<evidence type="ECO:0000313" key="11">
    <source>
        <dbReference type="EMBL" id="KAB7731005.1"/>
    </source>
</evidence>
<evidence type="ECO:0000256" key="2">
    <source>
        <dbReference type="ARBA" id="ARBA00012438"/>
    </source>
</evidence>
<dbReference type="SMART" id="SM00387">
    <property type="entry name" value="HATPase_c"/>
    <property type="match status" value="1"/>
</dbReference>
<evidence type="ECO:0000256" key="5">
    <source>
        <dbReference type="ARBA" id="ARBA00022741"/>
    </source>
</evidence>
<reference evidence="11 12" key="1">
    <citation type="submission" date="2019-10" db="EMBL/GenBank/DDBJ databases">
        <title>Rudanella paleaurantiibacter sp. nov., isolated from sludge.</title>
        <authorList>
            <person name="Xu S.Q."/>
        </authorList>
    </citation>
    <scope>NUCLEOTIDE SEQUENCE [LARGE SCALE GENOMIC DNA]</scope>
    <source>
        <strain evidence="11 12">HX-22-17</strain>
    </source>
</reference>
<dbReference type="Proteomes" id="UP000488299">
    <property type="component" value="Unassembled WGS sequence"/>
</dbReference>
<dbReference type="SUPFAM" id="SSF55874">
    <property type="entry name" value="ATPase domain of HSP90 chaperone/DNA topoisomerase II/histidine kinase"/>
    <property type="match status" value="1"/>
</dbReference>
<keyword evidence="7" id="KW-0067">ATP-binding</keyword>
<evidence type="ECO:0000313" key="12">
    <source>
        <dbReference type="Proteomes" id="UP000488299"/>
    </source>
</evidence>
<dbReference type="InterPro" id="IPR011495">
    <property type="entry name" value="Sig_transdc_His_kin_sub2_dim/P"/>
</dbReference>
<dbReference type="EMBL" id="WELI01000003">
    <property type="protein sequence ID" value="KAB7731005.1"/>
    <property type="molecule type" value="Genomic_DNA"/>
</dbReference>
<keyword evidence="9" id="KW-0732">Signal</keyword>